<evidence type="ECO:0000256" key="5">
    <source>
        <dbReference type="ARBA" id="ARBA00023235"/>
    </source>
</evidence>
<dbReference type="Pfam" id="PF13361">
    <property type="entry name" value="UvrD_C"/>
    <property type="match status" value="1"/>
</dbReference>
<reference evidence="13 14" key="1">
    <citation type="submission" date="2022-11" db="EMBL/GenBank/DDBJ databases">
        <title>Host association and intracellularity evolved multiple times independently in the Rickettsiales.</title>
        <authorList>
            <person name="Castelli M."/>
            <person name="Nardi T."/>
            <person name="Gammuto L."/>
            <person name="Bellinzona G."/>
            <person name="Sabaneyeva E."/>
            <person name="Potekhin A."/>
            <person name="Serra V."/>
            <person name="Petroni G."/>
            <person name="Sassera D."/>
        </authorList>
    </citation>
    <scope>NUCLEOTIDE SEQUENCE [LARGE SCALE GENOMIC DNA]</scope>
    <source>
        <strain evidence="13 14">NDG2</strain>
    </source>
</reference>
<dbReference type="PROSITE" id="PS51217">
    <property type="entry name" value="UVRD_HELICASE_CTER"/>
    <property type="match status" value="1"/>
</dbReference>
<feature type="domain" description="UvrD-like helicase C-terminal" evidence="12">
    <location>
        <begin position="495"/>
        <end position="753"/>
    </location>
</feature>
<keyword evidence="1 10" id="KW-0547">Nucleotide-binding</keyword>
<name>A0ABZ0UJ00_9RICK</name>
<evidence type="ECO:0000256" key="4">
    <source>
        <dbReference type="ARBA" id="ARBA00022840"/>
    </source>
</evidence>
<comment type="catalytic activity">
    <reaction evidence="6">
        <text>Couples ATP hydrolysis with the unwinding of duplex DNA by translocating in the 3'-5' direction.</text>
        <dbReference type="EC" id="5.6.2.4"/>
    </reaction>
</comment>
<evidence type="ECO:0000256" key="2">
    <source>
        <dbReference type="ARBA" id="ARBA00022801"/>
    </source>
</evidence>
<feature type="binding site" evidence="10">
    <location>
        <begin position="26"/>
        <end position="33"/>
    </location>
    <ligand>
        <name>ATP</name>
        <dbReference type="ChEBI" id="CHEBI:30616"/>
    </ligand>
</feature>
<keyword evidence="14" id="KW-1185">Reference proteome</keyword>
<evidence type="ECO:0000256" key="3">
    <source>
        <dbReference type="ARBA" id="ARBA00022806"/>
    </source>
</evidence>
<dbReference type="PANTHER" id="PTHR11070">
    <property type="entry name" value="UVRD / RECB / PCRA DNA HELICASE FAMILY MEMBER"/>
    <property type="match status" value="1"/>
</dbReference>
<dbReference type="GO" id="GO:0004386">
    <property type="term" value="F:helicase activity"/>
    <property type="evidence" value="ECO:0007669"/>
    <property type="project" value="UniProtKB-KW"/>
</dbReference>
<gene>
    <name evidence="13" type="ORF">Bandiella_00156</name>
</gene>
<evidence type="ECO:0000256" key="10">
    <source>
        <dbReference type="PROSITE-ProRule" id="PRU00560"/>
    </source>
</evidence>
<dbReference type="Gene3D" id="3.40.50.300">
    <property type="entry name" value="P-loop containing nucleotide triphosphate hydrolases"/>
    <property type="match status" value="4"/>
</dbReference>
<keyword evidence="3 10" id="KW-0347">Helicase</keyword>
<evidence type="ECO:0000259" key="11">
    <source>
        <dbReference type="PROSITE" id="PS51198"/>
    </source>
</evidence>
<dbReference type="InterPro" id="IPR027417">
    <property type="entry name" value="P-loop_NTPase"/>
</dbReference>
<dbReference type="EC" id="5.6.2.4" evidence="7"/>
<protein>
    <recommendedName>
        <fullName evidence="7">DNA 3'-5' helicase</fullName>
        <ecNumber evidence="7">5.6.2.4</ecNumber>
    </recommendedName>
    <alternativeName>
        <fullName evidence="8">DNA 3'-5' helicase II</fullName>
    </alternativeName>
</protein>
<dbReference type="InterPro" id="IPR000212">
    <property type="entry name" value="DNA_helicase_UvrD/REP"/>
</dbReference>
<dbReference type="InterPro" id="IPR014017">
    <property type="entry name" value="DNA_helicase_UvrD-like_C"/>
</dbReference>
<keyword evidence="4 10" id="KW-0067">ATP-binding</keyword>
<accession>A0ABZ0UJ00</accession>
<dbReference type="InterPro" id="IPR014016">
    <property type="entry name" value="UvrD-like_ATP-bd"/>
</dbReference>
<dbReference type="RefSeq" id="WP_323733004.1">
    <property type="nucleotide sequence ID" value="NZ_CP110820.1"/>
</dbReference>
<evidence type="ECO:0000256" key="8">
    <source>
        <dbReference type="ARBA" id="ARBA00034923"/>
    </source>
</evidence>
<comment type="catalytic activity">
    <reaction evidence="9">
        <text>ATP + H2O = ADP + phosphate + H(+)</text>
        <dbReference type="Rhea" id="RHEA:13065"/>
        <dbReference type="ChEBI" id="CHEBI:15377"/>
        <dbReference type="ChEBI" id="CHEBI:15378"/>
        <dbReference type="ChEBI" id="CHEBI:30616"/>
        <dbReference type="ChEBI" id="CHEBI:43474"/>
        <dbReference type="ChEBI" id="CHEBI:456216"/>
        <dbReference type="EC" id="5.6.2.4"/>
    </reaction>
</comment>
<evidence type="ECO:0000313" key="13">
    <source>
        <dbReference type="EMBL" id="WPX96053.1"/>
    </source>
</evidence>
<evidence type="ECO:0000256" key="6">
    <source>
        <dbReference type="ARBA" id="ARBA00034617"/>
    </source>
</evidence>
<evidence type="ECO:0000256" key="7">
    <source>
        <dbReference type="ARBA" id="ARBA00034808"/>
    </source>
</evidence>
<dbReference type="Proteomes" id="UP001327219">
    <property type="component" value="Chromosome"/>
</dbReference>
<evidence type="ECO:0000256" key="9">
    <source>
        <dbReference type="ARBA" id="ARBA00048988"/>
    </source>
</evidence>
<keyword evidence="5" id="KW-0413">Isomerase</keyword>
<sequence>MKAGISTSIKIQQQASNPENSVYLAASAGTGKTKTLVDRVLRFLLDGVKIEEILCITFTNAAANEMLERLKSRLESWFLMPEECLSLSIKELIGKEVTVHQLQYAKQLYTICLNNFEKFRIQTLHSFCAEVLSQLHYIDGNELDKIKIIDNYTKKRLIEVAYEKVAVSSRSKIEVDLAITRLAHKYDYTDLLNLVFNLLSQKQNLYNFLNSHGSIQELVDEQYKFFRANKQLPADDITDRFITHNMDELTADIKHSQGEETLRTINEWCEGDLSFRKVNLSEYIDCFLTKSMEPRIRLPFSKHFRDNSLAFIDLYKLEQQRIIDFLEAKTAYEQAEFMQYLIIFINQITIEYEKLKEELGYLEYDDLILKVLMLFEENNDAETLLFSLNLYPTHILIDEAQDLSKSQWRLMQKVIGSLGNSKNTIFMVGDYKQSIYGFQGAEPEYFLEINQLYKTKFTSWECLELTHSFRSQKEILEAVDKIFNSVGLTDNLVHIAIKEGIGKVNVIQHSYQEPKKDRDTEWSLPQKEIKMLDKKQHSAKELALFIEHLLGGGNVEPQDIMVLFRKRGEKVGYFIEELRKKNISVSQTDQVNLNENILILDLLSLVKFFLLPEDDLNLASLLKSSLFCFSEDALFKITYGREENTLWAVLQDVYPKISKTLSELKEEYQSGSIYQFYTNILYKRQFIRNLNKEFGSSSYEVVDIFLDKVLEFENTYHRGGQSFIEWIQANAQISIKNDHIQGVRVITAHAAKGLQSPIVIIADASDSENLPTDNYFWHEDRLIVQYSSQYEILALTKIKHAKNIKAKQESLRLLYVAMTRAENELYIFGDEKGRDGSWYGIAKSILPENCVLFENLTLNKMELKSDAVKSVEVPTFLKNKHDVGKNQVHRPVASTGEQIYSNLSVVRGVFIHKILSEISKIPERSWVPYIQNLANMEEFKVIEDEEVDNIIRITQIIVSKFPKIFYGQNVLSEVNIKTDLDGELMLARIDKLVINDEGIEIIEIKADKSKRINPNMLPLEYKKQLEIYKKCISLAYPGKNITYKVLSFYQQKLLEFN</sequence>
<dbReference type="PANTHER" id="PTHR11070:SF2">
    <property type="entry name" value="ATP-DEPENDENT DNA HELICASE SRS2"/>
    <property type="match status" value="1"/>
</dbReference>
<dbReference type="PROSITE" id="PS51198">
    <property type="entry name" value="UVRD_HELICASE_ATP_BIND"/>
    <property type="match status" value="1"/>
</dbReference>
<keyword evidence="2 10" id="KW-0378">Hydrolase</keyword>
<dbReference type="EMBL" id="CP110820">
    <property type="protein sequence ID" value="WPX96053.1"/>
    <property type="molecule type" value="Genomic_DNA"/>
</dbReference>
<organism evidence="13 14">
    <name type="scientific">Candidatus Bandiella euplotis</name>
    <dbReference type="NCBI Taxonomy" id="1664265"/>
    <lineage>
        <taxon>Bacteria</taxon>
        <taxon>Pseudomonadati</taxon>
        <taxon>Pseudomonadota</taxon>
        <taxon>Alphaproteobacteria</taxon>
        <taxon>Rickettsiales</taxon>
        <taxon>Candidatus Midichloriaceae</taxon>
        <taxon>Candidatus Bandiella</taxon>
    </lineage>
</organism>
<proteinExistence type="predicted"/>
<evidence type="ECO:0000256" key="1">
    <source>
        <dbReference type="ARBA" id="ARBA00022741"/>
    </source>
</evidence>
<evidence type="ECO:0000259" key="12">
    <source>
        <dbReference type="PROSITE" id="PS51217"/>
    </source>
</evidence>
<feature type="domain" description="UvrD-like helicase ATP-binding" evidence="11">
    <location>
        <begin position="5"/>
        <end position="472"/>
    </location>
</feature>
<dbReference type="Gene3D" id="1.10.486.10">
    <property type="entry name" value="PCRA, domain 4"/>
    <property type="match status" value="1"/>
</dbReference>
<dbReference type="Pfam" id="PF00580">
    <property type="entry name" value="UvrD-helicase"/>
    <property type="match status" value="1"/>
</dbReference>
<dbReference type="SUPFAM" id="SSF52540">
    <property type="entry name" value="P-loop containing nucleoside triphosphate hydrolases"/>
    <property type="match status" value="1"/>
</dbReference>
<evidence type="ECO:0000313" key="14">
    <source>
        <dbReference type="Proteomes" id="UP001327219"/>
    </source>
</evidence>